<gene>
    <name evidence="1" type="ORF">C4S77_11040</name>
</gene>
<dbReference type="AlphaFoldDB" id="A0A2S8A791"/>
<evidence type="ECO:0000313" key="1">
    <source>
        <dbReference type="EMBL" id="PQL90423.1"/>
    </source>
</evidence>
<dbReference type="OrthoDB" id="1247310at2"/>
<organism evidence="1 2">
    <name type="scientific">Apibacter adventoris</name>
    <dbReference type="NCBI Taxonomy" id="1679466"/>
    <lineage>
        <taxon>Bacteria</taxon>
        <taxon>Pseudomonadati</taxon>
        <taxon>Bacteroidota</taxon>
        <taxon>Flavobacteriia</taxon>
        <taxon>Flavobacteriales</taxon>
        <taxon>Weeksellaceae</taxon>
        <taxon>Apibacter</taxon>
    </lineage>
</organism>
<comment type="caution">
    <text evidence="1">The sequence shown here is derived from an EMBL/GenBank/DDBJ whole genome shotgun (WGS) entry which is preliminary data.</text>
</comment>
<protein>
    <submittedName>
        <fullName evidence="1">Uncharacterized protein</fullName>
    </submittedName>
</protein>
<reference evidence="1 2" key="1">
    <citation type="submission" date="2018-02" db="EMBL/GenBank/DDBJ databases">
        <title>Genome sequences of Apibacter spp., gut symbionts of Asian honey bees.</title>
        <authorList>
            <person name="Kwong W.K."/>
            <person name="Steele M.I."/>
            <person name="Moran N.A."/>
        </authorList>
    </citation>
    <scope>NUCLEOTIDE SEQUENCE [LARGE SCALE GENOMIC DNA]</scope>
    <source>
        <strain evidence="2">wkB301</strain>
    </source>
</reference>
<keyword evidence="2" id="KW-1185">Reference proteome</keyword>
<proteinExistence type="predicted"/>
<name>A0A2S8A791_9FLAO</name>
<evidence type="ECO:0000313" key="2">
    <source>
        <dbReference type="Proteomes" id="UP000238042"/>
    </source>
</evidence>
<dbReference type="RefSeq" id="WP_105247596.1">
    <property type="nucleotide sequence ID" value="NZ_PSZM01000046.1"/>
</dbReference>
<sequence length="295" mass="32949">MKKIIPLLCSLLICPVIKSQIGINTAQINSASMFHINSSTKGVLVPRIQLKSINSHSPLPKDITEGTLVFNEGIAGIGDDKIFSGFYYWKDSKWNTLMSKNDDTDYKVVQFSNNPDSKFNFNGSTIGFGKETDIFGVEVFNDDPNLYKKLSDNSIQFLKDGLYFINLNLALEDETSNNKTYGVNSNVEIFMSFTIEHNGTETQPAEGTLTMVPQLHDTGSELISDTTPSTINTASSNKTYYTRGKFTFTQYSYLQAKEGDILRLRSLQTNTTTRANGRVSYDKESLSNITIIKLN</sequence>
<accession>A0A2S8A791</accession>
<dbReference type="EMBL" id="PSZM01000046">
    <property type="protein sequence ID" value="PQL90423.1"/>
    <property type="molecule type" value="Genomic_DNA"/>
</dbReference>
<dbReference type="Proteomes" id="UP000238042">
    <property type="component" value="Unassembled WGS sequence"/>
</dbReference>